<dbReference type="GO" id="GO:0000160">
    <property type="term" value="P:phosphorelay signal transduction system"/>
    <property type="evidence" value="ECO:0007669"/>
    <property type="project" value="InterPro"/>
</dbReference>
<proteinExistence type="predicted"/>
<accession>A0A563VT31</accession>
<dbReference type="PIRSF" id="PIRSF026434">
    <property type="entry name" value="RR_ycf55_prd"/>
    <property type="match status" value="1"/>
</dbReference>
<gene>
    <name evidence="3" type="ORF">H1P_2740002</name>
</gene>
<dbReference type="GO" id="GO:0003677">
    <property type="term" value="F:DNA binding"/>
    <property type="evidence" value="ECO:0007669"/>
    <property type="project" value="UniProtKB-KW"/>
</dbReference>
<organism evidence="3 4">
    <name type="scientific">Hyella patelloides LEGE 07179</name>
    <dbReference type="NCBI Taxonomy" id="945734"/>
    <lineage>
        <taxon>Bacteria</taxon>
        <taxon>Bacillati</taxon>
        <taxon>Cyanobacteriota</taxon>
        <taxon>Cyanophyceae</taxon>
        <taxon>Pleurocapsales</taxon>
        <taxon>Hyellaceae</taxon>
        <taxon>Hyella</taxon>
    </lineage>
</organism>
<dbReference type="InterPro" id="IPR016837">
    <property type="entry name" value="Uncharacterised_Ycf55_cyanobac"/>
</dbReference>
<dbReference type="Pfam" id="PF12452">
    <property type="entry name" value="DUF3685"/>
    <property type="match status" value="1"/>
</dbReference>
<evidence type="ECO:0000259" key="2">
    <source>
        <dbReference type="PROSITE" id="PS50110"/>
    </source>
</evidence>
<reference evidence="3 4" key="1">
    <citation type="submission" date="2019-01" db="EMBL/GenBank/DDBJ databases">
        <authorList>
            <person name="Brito A."/>
        </authorList>
    </citation>
    <scope>NUCLEOTIDE SEQUENCE [LARGE SCALE GENOMIC DNA]</scope>
    <source>
        <strain evidence="3">1</strain>
    </source>
</reference>
<dbReference type="Gene3D" id="3.40.50.2300">
    <property type="match status" value="1"/>
</dbReference>
<dbReference type="PROSITE" id="PS50110">
    <property type="entry name" value="RESPONSE_REGULATORY"/>
    <property type="match status" value="1"/>
</dbReference>
<dbReference type="InterPro" id="IPR011006">
    <property type="entry name" value="CheY-like_superfamily"/>
</dbReference>
<dbReference type="SUPFAM" id="SSF52172">
    <property type="entry name" value="CheY-like"/>
    <property type="match status" value="1"/>
</dbReference>
<dbReference type="InterPro" id="IPR051015">
    <property type="entry name" value="EvgA-like"/>
</dbReference>
<feature type="domain" description="Response regulatory" evidence="2">
    <location>
        <begin position="7"/>
        <end position="129"/>
    </location>
</feature>
<keyword evidence="3" id="KW-0238">DNA-binding</keyword>
<keyword evidence="4" id="KW-1185">Reference proteome</keyword>
<dbReference type="InterPro" id="IPR001789">
    <property type="entry name" value="Sig_transdc_resp-reg_receiver"/>
</dbReference>
<dbReference type="InterPro" id="IPR022552">
    <property type="entry name" value="UPF_Ycf55"/>
</dbReference>
<evidence type="ECO:0000313" key="4">
    <source>
        <dbReference type="Proteomes" id="UP000320055"/>
    </source>
</evidence>
<dbReference type="PANTHER" id="PTHR45566:SF1">
    <property type="entry name" value="HTH-TYPE TRANSCRIPTIONAL REGULATOR YHJB-RELATED"/>
    <property type="match status" value="1"/>
</dbReference>
<comment type="caution">
    <text evidence="1">Lacks conserved residue(s) required for the propagation of feature annotation.</text>
</comment>
<dbReference type="PANTHER" id="PTHR45566">
    <property type="entry name" value="HTH-TYPE TRANSCRIPTIONAL REGULATOR YHJB-RELATED"/>
    <property type="match status" value="1"/>
</dbReference>
<dbReference type="Proteomes" id="UP000320055">
    <property type="component" value="Unassembled WGS sequence"/>
</dbReference>
<protein>
    <submittedName>
        <fullName evidence="3">Response regulator containing a CheY-like receiver domain and an HTH DNA-binding domain</fullName>
    </submittedName>
</protein>
<dbReference type="OrthoDB" id="458149at2"/>
<dbReference type="RefSeq" id="WP_144873260.1">
    <property type="nucleotide sequence ID" value="NZ_LR214017.1"/>
</dbReference>
<evidence type="ECO:0000313" key="3">
    <source>
        <dbReference type="EMBL" id="VEP14600.1"/>
    </source>
</evidence>
<evidence type="ECO:0000256" key="1">
    <source>
        <dbReference type="PROSITE-ProRule" id="PRU00169"/>
    </source>
</evidence>
<dbReference type="AlphaFoldDB" id="A0A563VT31"/>
<dbReference type="EMBL" id="CAACVJ010000195">
    <property type="protein sequence ID" value="VEP14600.1"/>
    <property type="molecule type" value="Genomic_DNA"/>
</dbReference>
<name>A0A563VT31_9CYAN</name>
<sequence length="556" mass="64656">MSEKQIELFIIDRDPIFRLGLCTALSHYGDFEIAVQENTTDDIFRQLEEGFMPNLILIEWDIEDKIDKKRNPLVFCQQLRQEYPQIPLFLLAANWEADEIVKAKTMGIKGFCKKGINIENLVYGLRKVAAGEIYWQEKNLPVSNPNLLQRTLSQISQPGKQQLTTELNDLESRLANEDLSIWEKLLFSGKKRELKTASWLLNSLTGEYNEPISNNIPTSKALPEAKKNQLLSPPEIAIATINTDSVTAKVFNRVLSDISQGVANYTNLWLEIDILQPPARQKLFYLIIENLEKAILEFERERDIILQTEQSLYEIWQKTTINFFFQNYQENSDIDYDTFLTICDREYQTIKSSIFSQIYFATELFPYLSWEQPLIIDRISYRPDAPEATVRAVNLLHNLIIQIANGVMQVILNYFAELETFKYNLYDSKYNNSRKIARFRNEVVWRYRQARYWNHPKNIFESCYQLFVLRNGIIKQLTINTPRDRELYQLQGLPWLTTIILELRDATSPRLRALIALIGNGLVFTLTQVIGRGIGLIAKGIIQGINSTIRDQSKRK</sequence>